<keyword evidence="2" id="KW-1185">Reference proteome</keyword>
<dbReference type="Proteomes" id="UP000588068">
    <property type="component" value="Unassembled WGS sequence"/>
</dbReference>
<evidence type="ECO:0000313" key="2">
    <source>
        <dbReference type="Proteomes" id="UP000588068"/>
    </source>
</evidence>
<gene>
    <name evidence="1" type="ORF">HNQ60_004497</name>
</gene>
<evidence type="ECO:0000313" key="1">
    <source>
        <dbReference type="EMBL" id="MBB6095607.1"/>
    </source>
</evidence>
<name>A0A841HQV9_9GAMM</name>
<dbReference type="EMBL" id="JACHHZ010000005">
    <property type="protein sequence ID" value="MBB6095607.1"/>
    <property type="molecule type" value="Genomic_DNA"/>
</dbReference>
<reference evidence="1 2" key="1">
    <citation type="submission" date="2020-08" db="EMBL/GenBank/DDBJ databases">
        <title>Genomic Encyclopedia of Type Strains, Phase IV (KMG-IV): sequencing the most valuable type-strain genomes for metagenomic binning, comparative biology and taxonomic classification.</title>
        <authorList>
            <person name="Goeker M."/>
        </authorList>
    </citation>
    <scope>NUCLEOTIDE SEQUENCE [LARGE SCALE GENOMIC DNA]</scope>
    <source>
        <strain evidence="1 2">DSM 26723</strain>
    </source>
</reference>
<comment type="caution">
    <text evidence="1">The sequence shown here is derived from an EMBL/GenBank/DDBJ whole genome shotgun (WGS) entry which is preliminary data.</text>
</comment>
<dbReference type="AlphaFoldDB" id="A0A841HQV9"/>
<sequence length="72" mass="8021">MRPTTEFSIELTSQELLTPPDPNGLVEVDDICDIEVVDAQKPGANTAPARDDYDCIEIELTPEEMDDLLSER</sequence>
<protein>
    <submittedName>
        <fullName evidence="1">Uncharacterized protein</fullName>
    </submittedName>
</protein>
<organism evidence="1 2">
    <name type="scientific">Povalibacter uvarum</name>
    <dbReference type="NCBI Taxonomy" id="732238"/>
    <lineage>
        <taxon>Bacteria</taxon>
        <taxon>Pseudomonadati</taxon>
        <taxon>Pseudomonadota</taxon>
        <taxon>Gammaproteobacteria</taxon>
        <taxon>Steroidobacterales</taxon>
        <taxon>Steroidobacteraceae</taxon>
        <taxon>Povalibacter</taxon>
    </lineage>
</organism>
<proteinExistence type="predicted"/>
<accession>A0A841HQV9</accession>